<feature type="non-terminal residue" evidence="1">
    <location>
        <position position="106"/>
    </location>
</feature>
<dbReference type="EMBL" id="LAZR01055329">
    <property type="protein sequence ID" value="KKK76615.1"/>
    <property type="molecule type" value="Genomic_DNA"/>
</dbReference>
<comment type="caution">
    <text evidence="1">The sequence shown here is derived from an EMBL/GenBank/DDBJ whole genome shotgun (WGS) entry which is preliminary data.</text>
</comment>
<dbReference type="AlphaFoldDB" id="A0A0F8YS57"/>
<evidence type="ECO:0000313" key="1">
    <source>
        <dbReference type="EMBL" id="KKK76615.1"/>
    </source>
</evidence>
<accession>A0A0F8YS57</accession>
<organism evidence="1">
    <name type="scientific">marine sediment metagenome</name>
    <dbReference type="NCBI Taxonomy" id="412755"/>
    <lineage>
        <taxon>unclassified sequences</taxon>
        <taxon>metagenomes</taxon>
        <taxon>ecological metagenomes</taxon>
    </lineage>
</organism>
<name>A0A0F8YS57_9ZZZZ</name>
<reference evidence="1" key="1">
    <citation type="journal article" date="2015" name="Nature">
        <title>Complex archaea that bridge the gap between prokaryotes and eukaryotes.</title>
        <authorList>
            <person name="Spang A."/>
            <person name="Saw J.H."/>
            <person name="Jorgensen S.L."/>
            <person name="Zaremba-Niedzwiedzka K."/>
            <person name="Martijn J."/>
            <person name="Lind A.E."/>
            <person name="van Eijk R."/>
            <person name="Schleper C."/>
            <person name="Guy L."/>
            <person name="Ettema T.J."/>
        </authorList>
    </citation>
    <scope>NUCLEOTIDE SEQUENCE</scope>
</reference>
<sequence length="106" mass="12424">MEKITKTVLCASVKGREQQLKVALKSIYDQVDEIHLVLNFYNEVPDWINNLTKVYTYLNPENKMAHDAIWFRVVGLGTIDDLANDHELKINNYQSRYYFAIDDDLL</sequence>
<gene>
    <name evidence="1" type="ORF">LCGC14_2861840</name>
</gene>
<proteinExistence type="predicted"/>
<protein>
    <submittedName>
        <fullName evidence="1">Uncharacterized protein</fullName>
    </submittedName>
</protein>